<evidence type="ECO:0000313" key="18">
    <source>
        <dbReference type="Proteomes" id="UP000585474"/>
    </source>
</evidence>
<dbReference type="InterPro" id="IPR017441">
    <property type="entry name" value="Protein_kinase_ATP_BS"/>
</dbReference>
<comment type="similarity">
    <text evidence="12">Belongs to the protein kinase superfamily. Ser/Thr protein kinase family. CDPK subfamily.</text>
</comment>
<dbReference type="PROSITE" id="PS00107">
    <property type="entry name" value="PROTEIN_KINASE_ATP"/>
    <property type="match status" value="1"/>
</dbReference>
<evidence type="ECO:0000313" key="17">
    <source>
        <dbReference type="EMBL" id="GFZ01220.1"/>
    </source>
</evidence>
<dbReference type="Proteomes" id="UP000585474">
    <property type="component" value="Unassembled WGS sequence"/>
</dbReference>
<evidence type="ECO:0000256" key="10">
    <source>
        <dbReference type="ARBA" id="ARBA00022837"/>
    </source>
</evidence>
<dbReference type="AlphaFoldDB" id="A0A7J0FSR2"/>
<dbReference type="EC" id="2.7.11.1" evidence="2"/>
<dbReference type="InterPro" id="IPR008271">
    <property type="entry name" value="Ser/Thr_kinase_AS"/>
</dbReference>
<proteinExistence type="inferred from homology"/>
<feature type="binding site" evidence="15">
    <location>
        <position position="75"/>
    </location>
    <ligand>
        <name>ATP</name>
        <dbReference type="ChEBI" id="CHEBI:30616"/>
    </ligand>
</feature>
<comment type="caution">
    <text evidence="17">The sequence shown here is derived from an EMBL/GenBank/DDBJ whole genome shotgun (WGS) entry which is preliminary data.</text>
</comment>
<protein>
    <recommendedName>
        <fullName evidence="2">non-specific serine/threonine protein kinase</fullName>
        <ecNumber evidence="2">2.7.11.1</ecNumber>
    </recommendedName>
</protein>
<keyword evidence="6" id="KW-0479">Metal-binding</keyword>
<comment type="catalytic activity">
    <reaction evidence="13">
        <text>L-threonyl-[protein] + ATP = O-phospho-L-threonyl-[protein] + ADP + H(+)</text>
        <dbReference type="Rhea" id="RHEA:46608"/>
        <dbReference type="Rhea" id="RHEA-COMP:11060"/>
        <dbReference type="Rhea" id="RHEA-COMP:11605"/>
        <dbReference type="ChEBI" id="CHEBI:15378"/>
        <dbReference type="ChEBI" id="CHEBI:30013"/>
        <dbReference type="ChEBI" id="CHEBI:30616"/>
        <dbReference type="ChEBI" id="CHEBI:61977"/>
        <dbReference type="ChEBI" id="CHEBI:456216"/>
        <dbReference type="EC" id="2.7.11.1"/>
    </reaction>
</comment>
<comment type="catalytic activity">
    <reaction evidence="14">
        <text>L-seryl-[protein] + ATP = O-phospho-L-seryl-[protein] + ADP + H(+)</text>
        <dbReference type="Rhea" id="RHEA:17989"/>
        <dbReference type="Rhea" id="RHEA-COMP:9863"/>
        <dbReference type="Rhea" id="RHEA-COMP:11604"/>
        <dbReference type="ChEBI" id="CHEBI:15378"/>
        <dbReference type="ChEBI" id="CHEBI:29999"/>
        <dbReference type="ChEBI" id="CHEBI:30616"/>
        <dbReference type="ChEBI" id="CHEBI:83421"/>
        <dbReference type="ChEBI" id="CHEBI:456216"/>
        <dbReference type="EC" id="2.7.11.1"/>
    </reaction>
</comment>
<dbReference type="GO" id="GO:0005524">
    <property type="term" value="F:ATP binding"/>
    <property type="evidence" value="ECO:0007669"/>
    <property type="project" value="UniProtKB-UniRule"/>
</dbReference>
<keyword evidence="4" id="KW-0597">Phosphoprotein</keyword>
<keyword evidence="18" id="KW-1185">Reference proteome</keyword>
<evidence type="ECO:0000256" key="6">
    <source>
        <dbReference type="ARBA" id="ARBA00022723"/>
    </source>
</evidence>
<accession>A0A7J0FSR2</accession>
<dbReference type="PANTHER" id="PTHR24349">
    <property type="entry name" value="SERINE/THREONINE-PROTEIN KINASE"/>
    <property type="match status" value="1"/>
</dbReference>
<keyword evidence="17" id="KW-0670">Pyruvate</keyword>
<evidence type="ECO:0000256" key="13">
    <source>
        <dbReference type="ARBA" id="ARBA00047899"/>
    </source>
</evidence>
<dbReference type="FunFam" id="1.10.510.10:FF:000668">
    <property type="entry name" value="Phosphoenolpyruvate carboxylase kinase"/>
    <property type="match status" value="1"/>
</dbReference>
<keyword evidence="10" id="KW-0106">Calcium</keyword>
<evidence type="ECO:0000256" key="9">
    <source>
        <dbReference type="ARBA" id="ARBA00022777"/>
    </source>
</evidence>
<dbReference type="OrthoDB" id="40902at2759"/>
<name>A0A7J0FSR2_9ERIC</name>
<dbReference type="CDD" id="cd05117">
    <property type="entry name" value="STKc_CAMK"/>
    <property type="match status" value="1"/>
</dbReference>
<dbReference type="InterPro" id="IPR050205">
    <property type="entry name" value="CDPK_Ser/Thr_kinases"/>
</dbReference>
<dbReference type="EMBL" id="BJWL01000014">
    <property type="protein sequence ID" value="GFZ01220.1"/>
    <property type="molecule type" value="Genomic_DNA"/>
</dbReference>
<organism evidence="17 18">
    <name type="scientific">Actinidia rufa</name>
    <dbReference type="NCBI Taxonomy" id="165716"/>
    <lineage>
        <taxon>Eukaryota</taxon>
        <taxon>Viridiplantae</taxon>
        <taxon>Streptophyta</taxon>
        <taxon>Embryophyta</taxon>
        <taxon>Tracheophyta</taxon>
        <taxon>Spermatophyta</taxon>
        <taxon>Magnoliopsida</taxon>
        <taxon>eudicotyledons</taxon>
        <taxon>Gunneridae</taxon>
        <taxon>Pentapetalae</taxon>
        <taxon>asterids</taxon>
        <taxon>Ericales</taxon>
        <taxon>Actinidiaceae</taxon>
        <taxon>Actinidia</taxon>
    </lineage>
</organism>
<evidence type="ECO:0000256" key="12">
    <source>
        <dbReference type="ARBA" id="ARBA00024334"/>
    </source>
</evidence>
<evidence type="ECO:0000256" key="4">
    <source>
        <dbReference type="ARBA" id="ARBA00022553"/>
    </source>
</evidence>
<feature type="domain" description="Protein kinase" evidence="16">
    <location>
        <begin position="42"/>
        <end position="302"/>
    </location>
</feature>
<evidence type="ECO:0000256" key="7">
    <source>
        <dbReference type="ARBA" id="ARBA00022737"/>
    </source>
</evidence>
<evidence type="ECO:0000256" key="8">
    <source>
        <dbReference type="ARBA" id="ARBA00022741"/>
    </source>
</evidence>
<dbReference type="PROSITE" id="PS00108">
    <property type="entry name" value="PROTEIN_KINASE_ST"/>
    <property type="match status" value="1"/>
</dbReference>
<evidence type="ECO:0000259" key="16">
    <source>
        <dbReference type="PROSITE" id="PS50011"/>
    </source>
</evidence>
<keyword evidence="11 15" id="KW-0067">ATP-binding</keyword>
<dbReference type="FunFam" id="3.30.200.20:FF:000004">
    <property type="entry name" value="Calcium-dependent protein kinase 1"/>
    <property type="match status" value="1"/>
</dbReference>
<evidence type="ECO:0000256" key="1">
    <source>
        <dbReference type="ARBA" id="ARBA00005354"/>
    </source>
</evidence>
<dbReference type="SUPFAM" id="SSF56112">
    <property type="entry name" value="Protein kinase-like (PK-like)"/>
    <property type="match status" value="1"/>
</dbReference>
<evidence type="ECO:0000256" key="2">
    <source>
        <dbReference type="ARBA" id="ARBA00012513"/>
    </source>
</evidence>
<keyword evidence="5" id="KW-0808">Transferase</keyword>
<dbReference type="GO" id="GO:0046872">
    <property type="term" value="F:metal ion binding"/>
    <property type="evidence" value="ECO:0007669"/>
    <property type="project" value="UniProtKB-KW"/>
</dbReference>
<dbReference type="SMART" id="SM00220">
    <property type="entry name" value="S_TKc"/>
    <property type="match status" value="1"/>
</dbReference>
<dbReference type="Gene3D" id="1.10.510.10">
    <property type="entry name" value="Transferase(Phosphotransferase) domain 1"/>
    <property type="match status" value="1"/>
</dbReference>
<dbReference type="Gene3D" id="3.30.200.20">
    <property type="entry name" value="Phosphorylase Kinase, domain 1"/>
    <property type="match status" value="1"/>
</dbReference>
<sequence>MDIAKSDNCSDRPTRSCNCYRAPILTETILDSAQTSNFKDGYILGEQLGLGQFGIIRACSDKLTGEVLACKSIAKERLVTPDDVQSVKLEIEIMTRLSGHPNVVDLKAVYEDEDYVHLVMELCVGGELFHQLEKHGRFSEYEARVLFRHLMKVVMYCHEKGIVHRDLKPENILLATKSFSSHIKLADFGLATYIKPGQTLHGTVGSPFYIAPEVLAGGYNQAADVWSAGVILYILLSGMPPFWGKTKSKIFNAVRAADLCYPPDQWDHVSVSAKDLVTGMLCIDPTTRLTAKQVLGVGIRLLWESGAISSLLVEGLSTGNSRTKQKPQPKLRKTGNNWCFFLYPVIARSQDYSFTDGSPSSVESKGVNSPTFTCRSSFSSFLVDGGTPCSVSGGFSFSSCCESNTPDFQSPIPSMPSFTFFSPSSAVREGNDLSCFKAKTSTVDPSHRDSSVGKLFTLNPSSSTKHQLLGETELRTDLRRGGGTSGTKFSGFHSKRNHTIGLGELDHFDLIVTTSVIRWASCTHVPSASSLRSSLVC</sequence>
<keyword evidence="9 17" id="KW-0418">Kinase</keyword>
<dbReference type="GO" id="GO:0004674">
    <property type="term" value="F:protein serine/threonine kinase activity"/>
    <property type="evidence" value="ECO:0007669"/>
    <property type="project" value="UniProtKB-KW"/>
</dbReference>
<evidence type="ECO:0000256" key="14">
    <source>
        <dbReference type="ARBA" id="ARBA00048679"/>
    </source>
</evidence>
<dbReference type="InterPro" id="IPR011009">
    <property type="entry name" value="Kinase-like_dom_sf"/>
</dbReference>
<reference evidence="17 18" key="1">
    <citation type="submission" date="2019-07" db="EMBL/GenBank/DDBJ databases">
        <title>De Novo Assembly of kiwifruit Actinidia rufa.</title>
        <authorList>
            <person name="Sugita-Konishi S."/>
            <person name="Sato K."/>
            <person name="Mori E."/>
            <person name="Abe Y."/>
            <person name="Kisaki G."/>
            <person name="Hamano K."/>
            <person name="Suezawa K."/>
            <person name="Otani M."/>
            <person name="Fukuda T."/>
            <person name="Manabe T."/>
            <person name="Gomi K."/>
            <person name="Tabuchi M."/>
            <person name="Akimitsu K."/>
            <person name="Kataoka I."/>
        </authorList>
    </citation>
    <scope>NUCLEOTIDE SEQUENCE [LARGE SCALE GENOMIC DNA]</scope>
    <source>
        <strain evidence="18">cv. Fuchu</strain>
    </source>
</reference>
<keyword evidence="8 15" id="KW-0547">Nucleotide-binding</keyword>
<dbReference type="Pfam" id="PF00069">
    <property type="entry name" value="Pkinase"/>
    <property type="match status" value="1"/>
</dbReference>
<evidence type="ECO:0000256" key="15">
    <source>
        <dbReference type="PROSITE-ProRule" id="PRU10141"/>
    </source>
</evidence>
<evidence type="ECO:0000256" key="11">
    <source>
        <dbReference type="ARBA" id="ARBA00022840"/>
    </source>
</evidence>
<dbReference type="PROSITE" id="PS50011">
    <property type="entry name" value="PROTEIN_KINASE_DOM"/>
    <property type="match status" value="1"/>
</dbReference>
<keyword evidence="3" id="KW-0723">Serine/threonine-protein kinase</keyword>
<gene>
    <name evidence="17" type="ORF">Acr_14g0008550</name>
</gene>
<evidence type="ECO:0000256" key="3">
    <source>
        <dbReference type="ARBA" id="ARBA00022527"/>
    </source>
</evidence>
<keyword evidence="7" id="KW-0677">Repeat</keyword>
<dbReference type="InterPro" id="IPR000719">
    <property type="entry name" value="Prot_kinase_dom"/>
</dbReference>
<evidence type="ECO:0000256" key="5">
    <source>
        <dbReference type="ARBA" id="ARBA00022679"/>
    </source>
</evidence>
<comment type="similarity">
    <text evidence="1">Belongs to the protein kinase superfamily. CAMK Ser/Thr protein kinase family. CaMK subfamily.</text>
</comment>